<keyword evidence="4" id="KW-0274">FAD</keyword>
<evidence type="ECO:0000256" key="1">
    <source>
        <dbReference type="ARBA" id="ARBA00001974"/>
    </source>
</evidence>
<dbReference type="Pfam" id="PF00441">
    <property type="entry name" value="Acyl-CoA_dh_1"/>
    <property type="match status" value="1"/>
</dbReference>
<dbReference type="Pfam" id="PF02771">
    <property type="entry name" value="Acyl-CoA_dh_N"/>
    <property type="match status" value="1"/>
</dbReference>
<dbReference type="FunFam" id="1.20.140.10:FF:000001">
    <property type="entry name" value="Acyl-CoA dehydrogenase"/>
    <property type="match status" value="1"/>
</dbReference>
<reference evidence="9" key="1">
    <citation type="submission" date="2018-05" db="EMBL/GenBank/DDBJ databases">
        <authorList>
            <person name="Lanie J.A."/>
            <person name="Ng W.-L."/>
            <person name="Kazmierczak K.M."/>
            <person name="Andrzejewski T.M."/>
            <person name="Davidsen T.M."/>
            <person name="Wayne K.J."/>
            <person name="Tettelin H."/>
            <person name="Glass J.I."/>
            <person name="Rusch D."/>
            <person name="Podicherti R."/>
            <person name="Tsui H.-C.T."/>
            <person name="Winkler M.E."/>
        </authorList>
    </citation>
    <scope>NUCLEOTIDE SEQUENCE</scope>
</reference>
<feature type="domain" description="Acyl-CoA dehydrogenase/oxidase C-terminal" evidence="6">
    <location>
        <begin position="235"/>
        <end position="378"/>
    </location>
</feature>
<evidence type="ECO:0000256" key="5">
    <source>
        <dbReference type="ARBA" id="ARBA00023002"/>
    </source>
</evidence>
<dbReference type="InterPro" id="IPR009100">
    <property type="entry name" value="AcylCoA_DH/oxidase_NM_dom_sf"/>
</dbReference>
<dbReference type="PIRSF" id="PIRSF016578">
    <property type="entry name" value="HsaA"/>
    <property type="match status" value="1"/>
</dbReference>
<dbReference type="InterPro" id="IPR013786">
    <property type="entry name" value="AcylCoA_DH/ox_N"/>
</dbReference>
<feature type="domain" description="Acyl-CoA oxidase/dehydrogenase middle" evidence="7">
    <location>
        <begin position="122"/>
        <end position="218"/>
    </location>
</feature>
<accession>A0A381S2C6</accession>
<dbReference type="SUPFAM" id="SSF56645">
    <property type="entry name" value="Acyl-CoA dehydrogenase NM domain-like"/>
    <property type="match status" value="1"/>
</dbReference>
<dbReference type="EMBL" id="UINC01002524">
    <property type="protein sequence ID" value="SUZ97594.1"/>
    <property type="molecule type" value="Genomic_DNA"/>
</dbReference>
<evidence type="ECO:0000259" key="6">
    <source>
        <dbReference type="Pfam" id="PF00441"/>
    </source>
</evidence>
<evidence type="ECO:0000313" key="9">
    <source>
        <dbReference type="EMBL" id="SUZ97594.1"/>
    </source>
</evidence>
<keyword evidence="5" id="KW-0560">Oxidoreductase</keyword>
<evidence type="ECO:0000256" key="4">
    <source>
        <dbReference type="ARBA" id="ARBA00022827"/>
    </source>
</evidence>
<evidence type="ECO:0000256" key="2">
    <source>
        <dbReference type="ARBA" id="ARBA00009347"/>
    </source>
</evidence>
<name>A0A381S2C6_9ZZZZ</name>
<dbReference type="PANTHER" id="PTHR43884:SF12">
    <property type="entry name" value="ISOVALERYL-COA DEHYDROGENASE, MITOCHONDRIAL-RELATED"/>
    <property type="match status" value="1"/>
</dbReference>
<keyword evidence="3" id="KW-0285">Flavoprotein</keyword>
<proteinExistence type="inferred from homology"/>
<evidence type="ECO:0000259" key="8">
    <source>
        <dbReference type="Pfam" id="PF02771"/>
    </source>
</evidence>
<dbReference type="FunFam" id="2.40.110.10:FF:000002">
    <property type="entry name" value="Acyl-CoA dehydrogenase fadE12"/>
    <property type="match status" value="1"/>
</dbReference>
<dbReference type="InterPro" id="IPR009075">
    <property type="entry name" value="AcylCo_DH/oxidase_C"/>
</dbReference>
<sequence>MDFTFSSEQELVRDTFARFSDEQIAPQAAALDEAHQFPMELFRKLGELGFFAMRYPEEVGGVDADLQTFCLGLTEISRGSLSVAGCAAMQSLMGTKFLQMLANDEIQERLLKPALRGEKIGAICMTEPNAGSDLGAIATTAKKTNNGYLLNGQKTWITSAPVADFFTVFANAEGEAGDEKKLTIFLLEKEFAGITVGRSIEKMGVWALPTSEVSFVDCFVPDSHRLSEEGDGEGHLRKLLAEIRIITGAMAIGTAKAALSEALRYAGERQQFGKPINRFQAVQIRLAEMATDLEAAIHLVQYAAWLHDNDRPHHQESAMAKLFASESAATVCEKAARVLASYGYAMEYPVQRYLRDIRFTLIGGGTSDILKLIIAKGL</sequence>
<dbReference type="Pfam" id="PF02770">
    <property type="entry name" value="Acyl-CoA_dh_M"/>
    <property type="match status" value="1"/>
</dbReference>
<protein>
    <recommendedName>
        <fullName evidence="10">Acyl-CoA dehydrogenase</fullName>
    </recommendedName>
</protein>
<dbReference type="SUPFAM" id="SSF47203">
    <property type="entry name" value="Acyl-CoA dehydrogenase C-terminal domain-like"/>
    <property type="match status" value="1"/>
</dbReference>
<dbReference type="GO" id="GO:0003995">
    <property type="term" value="F:acyl-CoA dehydrogenase activity"/>
    <property type="evidence" value="ECO:0007669"/>
    <property type="project" value="InterPro"/>
</dbReference>
<dbReference type="Gene3D" id="1.20.140.10">
    <property type="entry name" value="Butyryl-CoA Dehydrogenase, subunit A, domain 3"/>
    <property type="match status" value="1"/>
</dbReference>
<dbReference type="InterPro" id="IPR046373">
    <property type="entry name" value="Acyl-CoA_Oxase/DH_mid-dom_sf"/>
</dbReference>
<dbReference type="PROSITE" id="PS00072">
    <property type="entry name" value="ACYL_COA_DH_1"/>
    <property type="match status" value="1"/>
</dbReference>
<dbReference type="PANTHER" id="PTHR43884">
    <property type="entry name" value="ACYL-COA DEHYDROGENASE"/>
    <property type="match status" value="1"/>
</dbReference>
<dbReference type="Gene3D" id="2.40.110.10">
    <property type="entry name" value="Butyryl-CoA Dehydrogenase, subunit A, domain 2"/>
    <property type="match status" value="1"/>
</dbReference>
<gene>
    <name evidence="9" type="ORF">METZ01_LOCUS50448</name>
</gene>
<dbReference type="InterPro" id="IPR006089">
    <property type="entry name" value="Acyl-CoA_DH_CS"/>
</dbReference>
<comment type="similarity">
    <text evidence="2">Belongs to the acyl-CoA dehydrogenase family.</text>
</comment>
<comment type="cofactor">
    <cofactor evidence="1">
        <name>FAD</name>
        <dbReference type="ChEBI" id="CHEBI:57692"/>
    </cofactor>
</comment>
<evidence type="ECO:0008006" key="10">
    <source>
        <dbReference type="Google" id="ProtNLM"/>
    </source>
</evidence>
<dbReference type="InterPro" id="IPR006091">
    <property type="entry name" value="Acyl-CoA_Oxase/DH_mid-dom"/>
</dbReference>
<dbReference type="InterPro" id="IPR036250">
    <property type="entry name" value="AcylCo_DH-like_C"/>
</dbReference>
<evidence type="ECO:0000259" key="7">
    <source>
        <dbReference type="Pfam" id="PF02770"/>
    </source>
</evidence>
<evidence type="ECO:0000256" key="3">
    <source>
        <dbReference type="ARBA" id="ARBA00022630"/>
    </source>
</evidence>
<feature type="domain" description="Acyl-CoA dehydrogenase/oxidase N-terminal" evidence="8">
    <location>
        <begin position="7"/>
        <end position="118"/>
    </location>
</feature>
<organism evidence="9">
    <name type="scientific">marine metagenome</name>
    <dbReference type="NCBI Taxonomy" id="408172"/>
    <lineage>
        <taxon>unclassified sequences</taxon>
        <taxon>metagenomes</taxon>
        <taxon>ecological metagenomes</taxon>
    </lineage>
</organism>
<dbReference type="AlphaFoldDB" id="A0A381S2C6"/>
<dbReference type="GO" id="GO:0050660">
    <property type="term" value="F:flavin adenine dinucleotide binding"/>
    <property type="evidence" value="ECO:0007669"/>
    <property type="project" value="InterPro"/>
</dbReference>
<dbReference type="InterPro" id="IPR037069">
    <property type="entry name" value="AcylCoA_DH/ox_N_sf"/>
</dbReference>
<dbReference type="Gene3D" id="1.10.540.10">
    <property type="entry name" value="Acyl-CoA dehydrogenase/oxidase, N-terminal domain"/>
    <property type="match status" value="1"/>
</dbReference>